<dbReference type="InterPro" id="IPR036942">
    <property type="entry name" value="Beta-barrel_TonB_sf"/>
</dbReference>
<keyword evidence="8" id="KW-0406">Ion transport</keyword>
<dbReference type="EMBL" id="FUYP01000056">
    <property type="protein sequence ID" value="SKC03197.1"/>
    <property type="molecule type" value="Genomic_DNA"/>
</dbReference>
<dbReference type="InterPro" id="IPR000531">
    <property type="entry name" value="Beta-barrel_TonB"/>
</dbReference>
<evidence type="ECO:0000256" key="7">
    <source>
        <dbReference type="ARBA" id="ARBA00023004"/>
    </source>
</evidence>
<dbReference type="PROSITE" id="PS01156">
    <property type="entry name" value="TONB_DEPENDENT_REC_2"/>
    <property type="match status" value="1"/>
</dbReference>
<keyword evidence="5 12" id="KW-0812">Transmembrane</keyword>
<dbReference type="InterPro" id="IPR012910">
    <property type="entry name" value="Plug_dom"/>
</dbReference>
<proteinExistence type="inferred from homology"/>
<feature type="short sequence motif" description="TonB C-terminal box" evidence="13">
    <location>
        <begin position="799"/>
        <end position="816"/>
    </location>
</feature>
<evidence type="ECO:0000256" key="15">
    <source>
        <dbReference type="SAM" id="SignalP"/>
    </source>
</evidence>
<evidence type="ECO:0000256" key="3">
    <source>
        <dbReference type="ARBA" id="ARBA00022452"/>
    </source>
</evidence>
<organism evidence="18 19">
    <name type="scientific">Sphingopyxis flava</name>
    <dbReference type="NCBI Taxonomy" id="1507287"/>
    <lineage>
        <taxon>Bacteria</taxon>
        <taxon>Pseudomonadati</taxon>
        <taxon>Pseudomonadota</taxon>
        <taxon>Alphaproteobacteria</taxon>
        <taxon>Sphingomonadales</taxon>
        <taxon>Sphingomonadaceae</taxon>
        <taxon>Sphingopyxis</taxon>
    </lineage>
</organism>
<dbReference type="PANTHER" id="PTHR32552:SF81">
    <property type="entry name" value="TONB-DEPENDENT OUTER MEMBRANE RECEPTOR"/>
    <property type="match status" value="1"/>
</dbReference>
<name>A0A1T5G499_9SPHN</name>
<keyword evidence="3 12" id="KW-1134">Transmembrane beta strand</keyword>
<dbReference type="InterPro" id="IPR010917">
    <property type="entry name" value="TonB_rcpt_CS"/>
</dbReference>
<feature type="domain" description="TonB-dependent receptor plug" evidence="17">
    <location>
        <begin position="59"/>
        <end position="163"/>
    </location>
</feature>
<dbReference type="Gene3D" id="2.40.170.20">
    <property type="entry name" value="TonB-dependent receptor, beta-barrel domain"/>
    <property type="match status" value="1"/>
</dbReference>
<evidence type="ECO:0000259" key="16">
    <source>
        <dbReference type="Pfam" id="PF00593"/>
    </source>
</evidence>
<accession>A0A1T5G499</accession>
<comment type="similarity">
    <text evidence="12 14">Belongs to the TonB-dependent receptor family.</text>
</comment>
<dbReference type="Pfam" id="PF00593">
    <property type="entry name" value="TonB_dep_Rec_b-barrel"/>
    <property type="match status" value="1"/>
</dbReference>
<dbReference type="AlphaFoldDB" id="A0A1T5G499"/>
<feature type="chain" id="PRO_5012662376" evidence="15">
    <location>
        <begin position="28"/>
        <end position="816"/>
    </location>
</feature>
<evidence type="ECO:0000256" key="1">
    <source>
        <dbReference type="ARBA" id="ARBA00004571"/>
    </source>
</evidence>
<gene>
    <name evidence="18" type="ORF">SAMN06295937_10566</name>
</gene>
<evidence type="ECO:0000256" key="11">
    <source>
        <dbReference type="ARBA" id="ARBA00023237"/>
    </source>
</evidence>
<keyword evidence="9 14" id="KW-0798">TonB box</keyword>
<dbReference type="RefSeq" id="WP_079640224.1">
    <property type="nucleotide sequence ID" value="NZ_FUYP01000056.1"/>
</dbReference>
<evidence type="ECO:0000256" key="5">
    <source>
        <dbReference type="ARBA" id="ARBA00022692"/>
    </source>
</evidence>
<sequence length="816" mass="88260">MTAHIYRANAVSLATMALAMIAQPALGQDKAASVAHSPSGDGELGEIIVTARKVGESSQSLPITVTAFTGEDLANKVVKSAQDLQAVTPGLTVSNNSSGGTPIFAVRGTATELGIEGGVAVYFNDVPLISTAGIANSSYDVSTIEILKGPQGTQFGTNTTGGTISVRSNLPTGEFKGYVMAGYGNFNRRELEGMINIPVNDVVRLRFAGNYVKRDGYINNPDNGGISPKSYQNENHYSFRGTLSIETGSLKNYLIADYYNRDEAPFGQIPTIFAPSLSGVYLPTLFPQAKLGDYNTIYQGPNPSPNQTSHFGKADLYGIQNRTELEISSALSLRNVLGYRNDHTTISEDNPSVTPVVVDVLRDDKTSQWTDDLTLRYENSELGLRASLGGYYSFMRRETGFNVNVLQGLYAFFGFPTSPDSVINTNNFEIKTFRSRAVYFNADYDLTRTITAQGGFRYNWDSVNSTVTAGSNLANPATPFGTLPAFGPDFFPSAHKPCNVSSMVGYSNFNPANCSASRAAEFRAPSWMFGITNKFSDKVLGYAKISHGYLAGGTNFTLRDQGRTTFDPEKNTMIEIGVKADWRLAGRPIRTNLALYRGKITDKQVYANANYNDPPGSTGFGVVNAAKESVYGFDVEMRYSPVAGLTLDLSYNYIKAKFDEFLYPGLGGNGNGMPSGLPGDAFIPAVDLSGTTPAQTPKHQMNVAATYDWPVSPDIGNVSTTLSVYYTSSITQANRLSDFDRAAAGALNTVPGYFLANASLNWGNIMKSPVSLQLWMRNILNKHYVTASQIQIATFGWATQTYGAPRTFGASAKVMF</sequence>
<protein>
    <submittedName>
        <fullName evidence="18">Outer membrane receptor proteins, mostly Fe transport</fullName>
    </submittedName>
</protein>
<evidence type="ECO:0000256" key="10">
    <source>
        <dbReference type="ARBA" id="ARBA00023136"/>
    </source>
</evidence>
<dbReference type="PANTHER" id="PTHR32552">
    <property type="entry name" value="FERRICHROME IRON RECEPTOR-RELATED"/>
    <property type="match status" value="1"/>
</dbReference>
<dbReference type="GO" id="GO:0006826">
    <property type="term" value="P:iron ion transport"/>
    <property type="evidence" value="ECO:0007669"/>
    <property type="project" value="UniProtKB-KW"/>
</dbReference>
<evidence type="ECO:0000259" key="17">
    <source>
        <dbReference type="Pfam" id="PF07715"/>
    </source>
</evidence>
<dbReference type="InterPro" id="IPR039426">
    <property type="entry name" value="TonB-dep_rcpt-like"/>
</dbReference>
<dbReference type="PROSITE" id="PS52016">
    <property type="entry name" value="TONB_DEPENDENT_REC_3"/>
    <property type="match status" value="1"/>
</dbReference>
<dbReference type="Pfam" id="PF07715">
    <property type="entry name" value="Plug"/>
    <property type="match status" value="1"/>
</dbReference>
<keyword evidence="19" id="KW-1185">Reference proteome</keyword>
<feature type="signal peptide" evidence="15">
    <location>
        <begin position="1"/>
        <end position="27"/>
    </location>
</feature>
<evidence type="ECO:0000313" key="18">
    <source>
        <dbReference type="EMBL" id="SKC03197.1"/>
    </source>
</evidence>
<feature type="domain" description="TonB-dependent receptor-like beta-barrel" evidence="16">
    <location>
        <begin position="290"/>
        <end position="779"/>
    </location>
</feature>
<dbReference type="OrthoDB" id="7510666at2"/>
<keyword evidence="2 12" id="KW-0813">Transport</keyword>
<evidence type="ECO:0000256" key="8">
    <source>
        <dbReference type="ARBA" id="ARBA00023065"/>
    </source>
</evidence>
<evidence type="ECO:0000256" key="6">
    <source>
        <dbReference type="ARBA" id="ARBA00022729"/>
    </source>
</evidence>
<evidence type="ECO:0000256" key="4">
    <source>
        <dbReference type="ARBA" id="ARBA00022496"/>
    </source>
</evidence>
<dbReference type="Proteomes" id="UP000190044">
    <property type="component" value="Unassembled WGS sequence"/>
</dbReference>
<keyword evidence="11 12" id="KW-0998">Cell outer membrane</keyword>
<keyword evidence="18" id="KW-0675">Receptor</keyword>
<evidence type="ECO:0000256" key="9">
    <source>
        <dbReference type="ARBA" id="ARBA00023077"/>
    </source>
</evidence>
<keyword evidence="10 12" id="KW-0472">Membrane</keyword>
<evidence type="ECO:0000313" key="19">
    <source>
        <dbReference type="Proteomes" id="UP000190044"/>
    </source>
</evidence>
<evidence type="ECO:0000256" key="2">
    <source>
        <dbReference type="ARBA" id="ARBA00022448"/>
    </source>
</evidence>
<comment type="subcellular location">
    <subcellularLocation>
        <location evidence="1 12">Cell outer membrane</location>
        <topology evidence="1 12">Multi-pass membrane protein</topology>
    </subcellularLocation>
</comment>
<dbReference type="GO" id="GO:0009279">
    <property type="term" value="C:cell outer membrane"/>
    <property type="evidence" value="ECO:0007669"/>
    <property type="project" value="UniProtKB-SubCell"/>
</dbReference>
<evidence type="ECO:0000256" key="13">
    <source>
        <dbReference type="PROSITE-ProRule" id="PRU10144"/>
    </source>
</evidence>
<keyword evidence="7" id="KW-0408">Iron</keyword>
<keyword evidence="4" id="KW-0410">Iron transport</keyword>
<dbReference type="SUPFAM" id="SSF56935">
    <property type="entry name" value="Porins"/>
    <property type="match status" value="1"/>
</dbReference>
<keyword evidence="6 15" id="KW-0732">Signal</keyword>
<evidence type="ECO:0000256" key="12">
    <source>
        <dbReference type="PROSITE-ProRule" id="PRU01360"/>
    </source>
</evidence>
<reference evidence="19" key="1">
    <citation type="submission" date="2017-02" db="EMBL/GenBank/DDBJ databases">
        <authorList>
            <person name="Varghese N."/>
            <person name="Submissions S."/>
        </authorList>
    </citation>
    <scope>NUCLEOTIDE SEQUENCE [LARGE SCALE GENOMIC DNA]</scope>
    <source>
        <strain evidence="19">R11H</strain>
    </source>
</reference>
<evidence type="ECO:0000256" key="14">
    <source>
        <dbReference type="RuleBase" id="RU003357"/>
    </source>
</evidence>